<keyword evidence="2" id="KW-0808">Transferase</keyword>
<evidence type="ECO:0000313" key="3">
    <source>
        <dbReference type="Proteomes" id="UP000588604"/>
    </source>
</evidence>
<dbReference type="InterPro" id="IPR029062">
    <property type="entry name" value="Class_I_gatase-like"/>
</dbReference>
<gene>
    <name evidence="2" type="ORF">FHS59_003853</name>
</gene>
<dbReference type="Proteomes" id="UP000588604">
    <property type="component" value="Unassembled WGS sequence"/>
</dbReference>
<dbReference type="Pfam" id="PF06283">
    <property type="entry name" value="ThuA"/>
    <property type="match status" value="1"/>
</dbReference>
<dbReference type="SUPFAM" id="SSF52317">
    <property type="entry name" value="Class I glutamine amidotransferase-like"/>
    <property type="match status" value="1"/>
</dbReference>
<dbReference type="InterPro" id="IPR029010">
    <property type="entry name" value="ThuA-like"/>
</dbReference>
<dbReference type="Gene3D" id="3.40.50.880">
    <property type="match status" value="1"/>
</dbReference>
<dbReference type="PANTHER" id="PTHR40469">
    <property type="entry name" value="SECRETED GLYCOSYL HYDROLASE"/>
    <property type="match status" value="1"/>
</dbReference>
<keyword evidence="3" id="KW-1185">Reference proteome</keyword>
<name>A0A841ML99_9BACT</name>
<dbReference type="AlphaFoldDB" id="A0A841ML99"/>
<keyword evidence="2" id="KW-0315">Glutamine amidotransferase</keyword>
<dbReference type="EMBL" id="JACIJO010000003">
    <property type="protein sequence ID" value="MBB6328210.1"/>
    <property type="molecule type" value="Genomic_DNA"/>
</dbReference>
<comment type="caution">
    <text evidence="2">The sequence shown here is derived from an EMBL/GenBank/DDBJ whole genome shotgun (WGS) entry which is preliminary data.</text>
</comment>
<organism evidence="2 3">
    <name type="scientific">Algoriphagus iocasae</name>
    <dbReference type="NCBI Taxonomy" id="1836499"/>
    <lineage>
        <taxon>Bacteria</taxon>
        <taxon>Pseudomonadati</taxon>
        <taxon>Bacteroidota</taxon>
        <taxon>Cytophagia</taxon>
        <taxon>Cytophagales</taxon>
        <taxon>Cyclobacteriaceae</taxon>
        <taxon>Algoriphagus</taxon>
    </lineage>
</organism>
<reference evidence="2 3" key="1">
    <citation type="submission" date="2020-08" db="EMBL/GenBank/DDBJ databases">
        <title>Genomic Encyclopedia of Type Strains, Phase IV (KMG-IV): sequencing the most valuable type-strain genomes for metagenomic binning, comparative biology and taxonomic classification.</title>
        <authorList>
            <person name="Goeker M."/>
        </authorList>
    </citation>
    <scope>NUCLEOTIDE SEQUENCE [LARGE SCALE GENOMIC DNA]</scope>
    <source>
        <strain evidence="2 3">DSM 102044</strain>
    </source>
</reference>
<feature type="domain" description="ThuA-like" evidence="1">
    <location>
        <begin position="15"/>
        <end position="237"/>
    </location>
</feature>
<sequence>MIFCLKSHAQSKPIKALVLTERGDQHEGFVLVALDWLEKFSEENKMDYLVLNHAKDLDSLDLKDFDLIIQLNYPPYTWSKVGEKAFEKYIDEGQGGWIGFHHATLLGEFDGYPMWPWFSDFMGGIRFKNYIAEKATGTVHLEETSHPVFKGIPESFELPDDEWYVFDKNPRENVHVLANVDENSYRPDSDIKMGDHPVIWENKSKKARNVYFLFGHDAKLLDVEEFKKMFANAIFWASEN</sequence>
<dbReference type="GO" id="GO:0016740">
    <property type="term" value="F:transferase activity"/>
    <property type="evidence" value="ECO:0007669"/>
    <property type="project" value="UniProtKB-KW"/>
</dbReference>
<proteinExistence type="predicted"/>
<dbReference type="RefSeq" id="WP_246388515.1">
    <property type="nucleotide sequence ID" value="NZ_JACIJO010000003.1"/>
</dbReference>
<accession>A0A841ML99</accession>
<protein>
    <submittedName>
        <fullName evidence="2">Type 1 glutamine amidotransferase</fullName>
    </submittedName>
</protein>
<evidence type="ECO:0000313" key="2">
    <source>
        <dbReference type="EMBL" id="MBB6328210.1"/>
    </source>
</evidence>
<evidence type="ECO:0000259" key="1">
    <source>
        <dbReference type="Pfam" id="PF06283"/>
    </source>
</evidence>
<dbReference type="PANTHER" id="PTHR40469:SF2">
    <property type="entry name" value="GALACTOSE-BINDING DOMAIN-LIKE SUPERFAMILY PROTEIN"/>
    <property type="match status" value="1"/>
</dbReference>